<feature type="compositionally biased region" description="Low complexity" evidence="1">
    <location>
        <begin position="204"/>
        <end position="217"/>
    </location>
</feature>
<dbReference type="RefSeq" id="WP_344112405.1">
    <property type="nucleotide sequence ID" value="NZ_BAAAOR010000023.1"/>
</dbReference>
<organism evidence="3 4">
    <name type="scientific">Nocardioides humi</name>
    <dbReference type="NCBI Taxonomy" id="449461"/>
    <lineage>
        <taxon>Bacteria</taxon>
        <taxon>Bacillati</taxon>
        <taxon>Actinomycetota</taxon>
        <taxon>Actinomycetes</taxon>
        <taxon>Propionibacteriales</taxon>
        <taxon>Nocardioidaceae</taxon>
        <taxon>Nocardioides</taxon>
    </lineage>
</organism>
<keyword evidence="2" id="KW-0472">Membrane</keyword>
<protein>
    <submittedName>
        <fullName evidence="3">Uncharacterized protein</fullName>
    </submittedName>
</protein>
<feature type="region of interest" description="Disordered" evidence="1">
    <location>
        <begin position="386"/>
        <end position="417"/>
    </location>
</feature>
<keyword evidence="4" id="KW-1185">Reference proteome</keyword>
<keyword evidence="2" id="KW-0812">Transmembrane</keyword>
<evidence type="ECO:0000313" key="4">
    <source>
        <dbReference type="Proteomes" id="UP001500842"/>
    </source>
</evidence>
<keyword evidence="2" id="KW-1133">Transmembrane helix</keyword>
<gene>
    <name evidence="3" type="ORF">GCM10009788_27240</name>
</gene>
<evidence type="ECO:0000256" key="1">
    <source>
        <dbReference type="SAM" id="MobiDB-lite"/>
    </source>
</evidence>
<comment type="caution">
    <text evidence="3">The sequence shown here is derived from an EMBL/GenBank/DDBJ whole genome shotgun (WGS) entry which is preliminary data.</text>
</comment>
<sequence>MEHDGLEEFEDSPLVQALRAPGTPAELAGEAEVVAAYRRTFPPHRPRRRGRVAGRIGVGGAALLATVTLTGGVAAAAYTQRLPDSVQAIAHDAFGGVGVPPARPPAPPTEPPQVAPAPSASPTDRPSSSPSAAPTSEASPSGRPDGQLDTDDPTTSSAPSSDIETSDAPATGTGAPAPGTGPSTPGGSPAGPDEPTTGSPADPVPTTVSVTTSVRRVASGGRATVTGVVLDEAGKPVVGRRVWLYQRHRGERWTRVSSAVTGSGGGSTFATGSLDENTFFRFRVDAGDADDPDRVLRSRVRRIGVQPLLTLTADGTVVSAQVVGARPGDAVTVSRRIDGRLVRIGIRQLDQDGNASYDLSAYSGRVRVQVRVLRTPTHTAVRRWITVRVPKQPPPTPSPSPSAEPSDSAGRSTTSGS</sequence>
<feature type="compositionally biased region" description="Pro residues" evidence="1">
    <location>
        <begin position="101"/>
        <end position="115"/>
    </location>
</feature>
<accession>A0ABN2AN23</accession>
<feature type="compositionally biased region" description="Pro residues" evidence="1">
    <location>
        <begin position="391"/>
        <end position="402"/>
    </location>
</feature>
<feature type="compositionally biased region" description="Low complexity" evidence="1">
    <location>
        <begin position="153"/>
        <end position="193"/>
    </location>
</feature>
<feature type="region of interest" description="Disordered" evidence="1">
    <location>
        <begin position="97"/>
        <end position="220"/>
    </location>
</feature>
<feature type="transmembrane region" description="Helical" evidence="2">
    <location>
        <begin position="56"/>
        <end position="78"/>
    </location>
</feature>
<evidence type="ECO:0000313" key="3">
    <source>
        <dbReference type="EMBL" id="GAA1521920.1"/>
    </source>
</evidence>
<reference evidence="3 4" key="1">
    <citation type="journal article" date="2019" name="Int. J. Syst. Evol. Microbiol.">
        <title>The Global Catalogue of Microorganisms (GCM) 10K type strain sequencing project: providing services to taxonomists for standard genome sequencing and annotation.</title>
        <authorList>
            <consortium name="The Broad Institute Genomics Platform"/>
            <consortium name="The Broad Institute Genome Sequencing Center for Infectious Disease"/>
            <person name="Wu L."/>
            <person name="Ma J."/>
        </authorList>
    </citation>
    <scope>NUCLEOTIDE SEQUENCE [LARGE SCALE GENOMIC DNA]</scope>
    <source>
        <strain evidence="3 4">JCM 14942</strain>
    </source>
</reference>
<dbReference type="EMBL" id="BAAAOR010000023">
    <property type="protein sequence ID" value="GAA1521920.1"/>
    <property type="molecule type" value="Genomic_DNA"/>
</dbReference>
<feature type="compositionally biased region" description="Low complexity" evidence="1">
    <location>
        <begin position="116"/>
        <end position="141"/>
    </location>
</feature>
<evidence type="ECO:0000256" key="2">
    <source>
        <dbReference type="SAM" id="Phobius"/>
    </source>
</evidence>
<proteinExistence type="predicted"/>
<name>A0ABN2AN23_9ACTN</name>
<dbReference type="Proteomes" id="UP001500842">
    <property type="component" value="Unassembled WGS sequence"/>
</dbReference>